<proteinExistence type="predicted"/>
<dbReference type="EMBL" id="JAUSQL010000001">
    <property type="protein sequence ID" value="MDP9832113.1"/>
    <property type="molecule type" value="Genomic_DNA"/>
</dbReference>
<accession>A0ABT9PHC9</accession>
<keyword evidence="4" id="KW-1185">Reference proteome</keyword>
<feature type="domain" description="CAAX prenyl protease 2/Lysostaphin resistance protein A-like" evidence="2">
    <location>
        <begin position="132"/>
        <end position="222"/>
    </location>
</feature>
<keyword evidence="1" id="KW-0812">Transmembrane</keyword>
<evidence type="ECO:0000256" key="1">
    <source>
        <dbReference type="SAM" id="Phobius"/>
    </source>
</evidence>
<sequence length="480" mass="53502">MWPYLSFGIVHFVKVFLPHQGHLLGWIVSFLPSEGAYALPANLLYTVVVLLWLSHMKASVLPDVGSTSEQSLRRGLSQGTMMFFVGATAQLLLMRMSSVVLYQEADRIEVNDLDSYVSGFSEFASWGPRESFWAAKLLSGIDGANEELVLVALVMTVARSARFSWKSALIISLLFRWSIHLYYGPIHAFFRVALWGTFVALWFMKNRNVFPMWVAHFVANVFSGVAGWEDTPIHRIVSWWVESGELLVVSLGLVGLAIVLVRWSGVRDKSPMSPKLIPCAEAKWKKLVSRCAWGIGSFSVFVATFALGLGLHHHYRFGIPPALKRGQANVVNLSVGDSLCIGLGYGLMEVFLALLTSWLISRLRYRPTRVMVLVIAIRFVSYIELGVAQAAFLAFLWGTLAFVWIFLTGRFVPVAMAAFYSFASVGWSYATVAEEAPVLYWLKTQAEPWLFFVALSAILIGCLSGKVLEEPAPRAMCKGY</sequence>
<evidence type="ECO:0000259" key="2">
    <source>
        <dbReference type="Pfam" id="PF02517"/>
    </source>
</evidence>
<keyword evidence="1" id="KW-1133">Transmembrane helix</keyword>
<gene>
    <name evidence="3" type="ORF">J2S45_000792</name>
</gene>
<feature type="transmembrane region" description="Helical" evidence="1">
    <location>
        <begin position="449"/>
        <end position="468"/>
    </location>
</feature>
<feature type="transmembrane region" description="Helical" evidence="1">
    <location>
        <begin position="389"/>
        <end position="407"/>
    </location>
</feature>
<protein>
    <recommendedName>
        <fullName evidence="2">CAAX prenyl protease 2/Lysostaphin resistance protein A-like domain-containing protein</fullName>
    </recommendedName>
</protein>
<feature type="transmembrane region" description="Helical" evidence="1">
    <location>
        <begin position="185"/>
        <end position="203"/>
    </location>
</feature>
<feature type="transmembrane region" description="Helical" evidence="1">
    <location>
        <begin position="248"/>
        <end position="266"/>
    </location>
</feature>
<dbReference type="Proteomes" id="UP001230145">
    <property type="component" value="Unassembled WGS sequence"/>
</dbReference>
<keyword evidence="1" id="KW-0472">Membrane</keyword>
<dbReference type="RefSeq" id="WP_307634613.1">
    <property type="nucleotide sequence ID" value="NZ_JAUSQL010000001.1"/>
</dbReference>
<dbReference type="Pfam" id="PF02517">
    <property type="entry name" value="Rce1-like"/>
    <property type="match status" value="1"/>
</dbReference>
<feature type="transmembrane region" description="Helical" evidence="1">
    <location>
        <begin position="210"/>
        <end position="228"/>
    </location>
</feature>
<comment type="caution">
    <text evidence="3">The sequence shown here is derived from an EMBL/GenBank/DDBJ whole genome shotgun (WGS) entry which is preliminary data.</text>
</comment>
<feature type="transmembrane region" description="Helical" evidence="1">
    <location>
        <begin position="287"/>
        <end position="311"/>
    </location>
</feature>
<reference evidence="3 4" key="1">
    <citation type="submission" date="2023-07" db="EMBL/GenBank/DDBJ databases">
        <title>Sequencing the genomes of 1000 actinobacteria strains.</title>
        <authorList>
            <person name="Klenk H.-P."/>
        </authorList>
    </citation>
    <scope>NUCLEOTIDE SEQUENCE [LARGE SCALE GENOMIC DNA]</scope>
    <source>
        <strain evidence="3 4">DSM 19515</strain>
    </source>
</reference>
<organism evidence="3 4">
    <name type="scientific">Trueperella abortisuis</name>
    <dbReference type="NCBI Taxonomy" id="445930"/>
    <lineage>
        <taxon>Bacteria</taxon>
        <taxon>Bacillati</taxon>
        <taxon>Actinomycetota</taxon>
        <taxon>Actinomycetes</taxon>
        <taxon>Actinomycetales</taxon>
        <taxon>Actinomycetaceae</taxon>
        <taxon>Trueperella</taxon>
    </lineage>
</organism>
<evidence type="ECO:0000313" key="3">
    <source>
        <dbReference type="EMBL" id="MDP9832113.1"/>
    </source>
</evidence>
<evidence type="ECO:0000313" key="4">
    <source>
        <dbReference type="Proteomes" id="UP001230145"/>
    </source>
</evidence>
<feature type="transmembrane region" description="Helical" evidence="1">
    <location>
        <begin position="331"/>
        <end position="355"/>
    </location>
</feature>
<name>A0ABT9PHC9_9ACTO</name>
<dbReference type="InterPro" id="IPR003675">
    <property type="entry name" value="Rce1/LyrA-like_dom"/>
</dbReference>